<dbReference type="PRINTS" id="PR00455">
    <property type="entry name" value="HTHTETR"/>
</dbReference>
<dbReference type="PANTHER" id="PTHR47506">
    <property type="entry name" value="TRANSCRIPTIONAL REGULATORY PROTEIN"/>
    <property type="match status" value="1"/>
</dbReference>
<dbReference type="PROSITE" id="PS50977">
    <property type="entry name" value="HTH_TETR_2"/>
    <property type="match status" value="1"/>
</dbReference>
<dbReference type="InterPro" id="IPR036271">
    <property type="entry name" value="Tet_transcr_reg_TetR-rel_C_sf"/>
</dbReference>
<dbReference type="InterPro" id="IPR001647">
    <property type="entry name" value="HTH_TetR"/>
</dbReference>
<dbReference type="InterPro" id="IPR009057">
    <property type="entry name" value="Homeodomain-like_sf"/>
</dbReference>
<proteinExistence type="predicted"/>
<feature type="DNA-binding region" description="H-T-H motif" evidence="4">
    <location>
        <begin position="31"/>
        <end position="50"/>
    </location>
</feature>
<dbReference type="Pfam" id="PF00440">
    <property type="entry name" value="TetR_N"/>
    <property type="match status" value="1"/>
</dbReference>
<keyword evidence="2 4" id="KW-0238">DNA-binding</keyword>
<name>A0ABT9U8G1_PAEHA</name>
<feature type="domain" description="HTH tetR-type" evidence="5">
    <location>
        <begin position="8"/>
        <end position="68"/>
    </location>
</feature>
<dbReference type="SUPFAM" id="SSF46689">
    <property type="entry name" value="Homeodomain-like"/>
    <property type="match status" value="1"/>
</dbReference>
<evidence type="ECO:0000313" key="6">
    <source>
        <dbReference type="EMBL" id="MDQ0115863.1"/>
    </source>
</evidence>
<accession>A0ABT9U8G1</accession>
<dbReference type="EMBL" id="JAUSSU010000013">
    <property type="protein sequence ID" value="MDQ0115863.1"/>
    <property type="molecule type" value="Genomic_DNA"/>
</dbReference>
<dbReference type="Gene3D" id="1.10.357.10">
    <property type="entry name" value="Tetracycline Repressor, domain 2"/>
    <property type="match status" value="1"/>
</dbReference>
<sequence>MKQEERRQQTIRRLMDTTKELIKENGCHSITMKDIMGKSGLSKGAIFHYVKSKNEIFVWVLQERLEATNVNFMNAVEHGRQTFNEPMEQIKESIIAYENPHDVTNKVLLYLLGKEDDPVVAEALKQYYDRSVHLSKLWIETGQRHGVITETVDAEKTADMFTLMTFGLRIRSGIPRVQSAFKAQDLTTFIGGILNPGTEDGKKG</sequence>
<evidence type="ECO:0000313" key="7">
    <source>
        <dbReference type="Proteomes" id="UP001229346"/>
    </source>
</evidence>
<evidence type="ECO:0000256" key="3">
    <source>
        <dbReference type="ARBA" id="ARBA00023163"/>
    </source>
</evidence>
<evidence type="ECO:0000256" key="4">
    <source>
        <dbReference type="PROSITE-ProRule" id="PRU00335"/>
    </source>
</evidence>
<keyword evidence="1" id="KW-0805">Transcription regulation</keyword>
<keyword evidence="3" id="KW-0804">Transcription</keyword>
<organism evidence="6 7">
    <name type="scientific">Paenibacillus harenae</name>
    <dbReference type="NCBI Taxonomy" id="306543"/>
    <lineage>
        <taxon>Bacteria</taxon>
        <taxon>Bacillati</taxon>
        <taxon>Bacillota</taxon>
        <taxon>Bacilli</taxon>
        <taxon>Bacillales</taxon>
        <taxon>Paenibacillaceae</taxon>
        <taxon>Paenibacillus</taxon>
    </lineage>
</organism>
<reference evidence="6 7" key="1">
    <citation type="submission" date="2023-07" db="EMBL/GenBank/DDBJ databases">
        <title>Sorghum-associated microbial communities from plants grown in Nebraska, USA.</title>
        <authorList>
            <person name="Schachtman D."/>
        </authorList>
    </citation>
    <scope>NUCLEOTIDE SEQUENCE [LARGE SCALE GENOMIC DNA]</scope>
    <source>
        <strain evidence="6 7">CC482</strain>
    </source>
</reference>
<dbReference type="RefSeq" id="WP_307207860.1">
    <property type="nucleotide sequence ID" value="NZ_JAUSSU010000013.1"/>
</dbReference>
<evidence type="ECO:0000256" key="1">
    <source>
        <dbReference type="ARBA" id="ARBA00023015"/>
    </source>
</evidence>
<protein>
    <submittedName>
        <fullName evidence="6">AcrR family transcriptional regulator</fullName>
    </submittedName>
</protein>
<dbReference type="SUPFAM" id="SSF48498">
    <property type="entry name" value="Tetracyclin repressor-like, C-terminal domain"/>
    <property type="match status" value="1"/>
</dbReference>
<evidence type="ECO:0000259" key="5">
    <source>
        <dbReference type="PROSITE" id="PS50977"/>
    </source>
</evidence>
<dbReference type="Proteomes" id="UP001229346">
    <property type="component" value="Unassembled WGS sequence"/>
</dbReference>
<gene>
    <name evidence="6" type="ORF">J2T15_005331</name>
</gene>
<dbReference type="PANTHER" id="PTHR47506:SF1">
    <property type="entry name" value="HTH-TYPE TRANSCRIPTIONAL REGULATOR YJDC"/>
    <property type="match status" value="1"/>
</dbReference>
<evidence type="ECO:0000256" key="2">
    <source>
        <dbReference type="ARBA" id="ARBA00023125"/>
    </source>
</evidence>
<keyword evidence="7" id="KW-1185">Reference proteome</keyword>
<comment type="caution">
    <text evidence="6">The sequence shown here is derived from an EMBL/GenBank/DDBJ whole genome shotgun (WGS) entry which is preliminary data.</text>
</comment>